<dbReference type="InterPro" id="IPR051549">
    <property type="entry name" value="PEP_Utilizing_Enz"/>
</dbReference>
<evidence type="ECO:0000259" key="2">
    <source>
        <dbReference type="Pfam" id="PF01326"/>
    </source>
</evidence>
<evidence type="ECO:0000313" key="3">
    <source>
        <dbReference type="EMBL" id="MBJ8341260.1"/>
    </source>
</evidence>
<dbReference type="PANTHER" id="PTHR43615">
    <property type="entry name" value="PHOSPHOENOLPYRUVATE SYNTHASE-RELATED"/>
    <property type="match status" value="1"/>
</dbReference>
<accession>A0A934NTZ3</accession>
<proteinExistence type="predicted"/>
<dbReference type="GO" id="GO:0016301">
    <property type="term" value="F:kinase activity"/>
    <property type="evidence" value="ECO:0007669"/>
    <property type="project" value="InterPro"/>
</dbReference>
<dbReference type="InterPro" id="IPR008279">
    <property type="entry name" value="PEP-util_enz_mobile_dom"/>
</dbReference>
<sequence>MTVADLHLSPPLAAPAVTVLNGSQLRGDVVGGKAAAIDRLIAWSIPVPPTAVVTTTAYRAVCESSSLTALFEQIGRDANVAAAAVDAAFTRAGLPADVAEQVREAALRVSGGRHVAVRSSATVEDMGTSSFAGQYHSVLDVDPADIDALTDAVLSVFASLFHPAPRAYRKALGIGDTGVAMAALIMPMIPAVRAGVVFTQDPTAPPGTARIETVDGLAETLVSGKRTPRVVRVHEGTAPPEGSDEEVAPLLAAAAEIELHAGRPQDVEWAWDGSRLWIVQARPITVAADEHDPFDDPQQELDTQLTTTGIAEMLPGVLPPLRWDICSFVVEEALRTMLDRLGALPDDRMVQPRRLVRRVRGRAALDADMLAAALPDGQRGFAATRHRWLASAARRRASFDAEVAVRAADEIDSGRADLASWTLDELQRYHFSLIDLTTRAMAAEITVAADAGAIHNGLRAVLARFVTDADAYRLAADLTTPAAPIVAPSSASAAIFSGPTWIELGLEPANPVATADRDTIFDNAMAIVTASPRWPSSGVGSWLRNRQIDRLSAEAARQLERRERTKRAILILGGELRRIHTSTGARLAELGRLDRAADIEQLSLLEFRAALCGELGGRLGRPAVTAAQLARRSRWCRQHEEAGPLPQEFRGVPRPTTASAPPGERLVGLAGGGGTFRGIARRVDGPDQTIGADEVLVARTTDPSWAPLLMRCGAMIVEQGGPLSHAAILAREFGVPAIFDVPGAVRALDGKLVRIDADAGVVTIVDEVGEL</sequence>
<dbReference type="PANTHER" id="PTHR43615:SF1">
    <property type="entry name" value="PPDK_N DOMAIN-CONTAINING PROTEIN"/>
    <property type="match status" value="1"/>
</dbReference>
<reference evidence="3" key="1">
    <citation type="submission" date="2020-12" db="EMBL/GenBank/DDBJ databases">
        <title>Antrihabitans popcorni sp. nov. and Antrihabitans auranticaus sp. nov., isolated from a larva cave.</title>
        <authorList>
            <person name="Lee S.D."/>
            <person name="Kim I.S."/>
        </authorList>
    </citation>
    <scope>NUCLEOTIDE SEQUENCE</scope>
    <source>
        <strain evidence="3">YC3-6</strain>
    </source>
</reference>
<dbReference type="Pfam" id="PF01326">
    <property type="entry name" value="PPDK_N"/>
    <property type="match status" value="2"/>
</dbReference>
<dbReference type="Gene3D" id="3.30.470.20">
    <property type="entry name" value="ATP-grasp fold, B domain"/>
    <property type="match status" value="1"/>
</dbReference>
<dbReference type="Gene3D" id="3.50.30.10">
    <property type="entry name" value="Phosphohistidine domain"/>
    <property type="match status" value="1"/>
</dbReference>
<dbReference type="AlphaFoldDB" id="A0A934NTZ3"/>
<organism evidence="3 4">
    <name type="scientific">Antrihabitans stalagmiti</name>
    <dbReference type="NCBI Taxonomy" id="2799499"/>
    <lineage>
        <taxon>Bacteria</taxon>
        <taxon>Bacillati</taxon>
        <taxon>Actinomycetota</taxon>
        <taxon>Actinomycetes</taxon>
        <taxon>Mycobacteriales</taxon>
        <taxon>Nocardiaceae</taxon>
        <taxon>Antrihabitans</taxon>
    </lineage>
</organism>
<dbReference type="InterPro" id="IPR013815">
    <property type="entry name" value="ATP_grasp_subdomain_1"/>
</dbReference>
<feature type="domain" description="PEP-utilising enzyme mobile" evidence="1">
    <location>
        <begin position="693"/>
        <end position="760"/>
    </location>
</feature>
<dbReference type="EMBL" id="JAEMNV010000007">
    <property type="protein sequence ID" value="MBJ8341260.1"/>
    <property type="molecule type" value="Genomic_DNA"/>
</dbReference>
<name>A0A934NTZ3_9NOCA</name>
<dbReference type="Gene3D" id="3.30.1490.20">
    <property type="entry name" value="ATP-grasp fold, A domain"/>
    <property type="match status" value="1"/>
</dbReference>
<evidence type="ECO:0000259" key="1">
    <source>
        <dbReference type="Pfam" id="PF00391"/>
    </source>
</evidence>
<keyword evidence="4" id="KW-1185">Reference proteome</keyword>
<dbReference type="GO" id="GO:0005524">
    <property type="term" value="F:ATP binding"/>
    <property type="evidence" value="ECO:0007669"/>
    <property type="project" value="InterPro"/>
</dbReference>
<dbReference type="SUPFAM" id="SSF52009">
    <property type="entry name" value="Phosphohistidine domain"/>
    <property type="match status" value="1"/>
</dbReference>
<feature type="domain" description="Pyruvate phosphate dikinase AMP/ATP-binding" evidence="2">
    <location>
        <begin position="243"/>
        <end position="291"/>
    </location>
</feature>
<evidence type="ECO:0000313" key="4">
    <source>
        <dbReference type="Proteomes" id="UP000655868"/>
    </source>
</evidence>
<dbReference type="InterPro" id="IPR002192">
    <property type="entry name" value="PPDK_AMP/ATP-bd"/>
</dbReference>
<dbReference type="InterPro" id="IPR036637">
    <property type="entry name" value="Phosphohistidine_dom_sf"/>
</dbReference>
<protein>
    <recommendedName>
        <fullName evidence="5">Pyruvate, water dikinase</fullName>
    </recommendedName>
</protein>
<evidence type="ECO:0008006" key="5">
    <source>
        <dbReference type="Google" id="ProtNLM"/>
    </source>
</evidence>
<feature type="domain" description="Pyruvate phosphate dikinase AMP/ATP-binding" evidence="2">
    <location>
        <begin position="28"/>
        <end position="235"/>
    </location>
</feature>
<dbReference type="RefSeq" id="WP_199706150.1">
    <property type="nucleotide sequence ID" value="NZ_JAEMNV010000007.1"/>
</dbReference>
<comment type="caution">
    <text evidence="3">The sequence shown here is derived from an EMBL/GenBank/DDBJ whole genome shotgun (WGS) entry which is preliminary data.</text>
</comment>
<dbReference type="Proteomes" id="UP000655868">
    <property type="component" value="Unassembled WGS sequence"/>
</dbReference>
<gene>
    <name evidence="3" type="ORF">JGU71_20455</name>
</gene>
<dbReference type="Pfam" id="PF00391">
    <property type="entry name" value="PEP-utilizers"/>
    <property type="match status" value="1"/>
</dbReference>
<dbReference type="SUPFAM" id="SSF56059">
    <property type="entry name" value="Glutathione synthetase ATP-binding domain-like"/>
    <property type="match status" value="1"/>
</dbReference>